<evidence type="ECO:0000313" key="2">
    <source>
        <dbReference type="Proteomes" id="UP001141806"/>
    </source>
</evidence>
<dbReference type="AlphaFoldDB" id="A0A9Q0JVF7"/>
<dbReference type="Pfam" id="PF13893">
    <property type="entry name" value="RRM_5"/>
    <property type="match status" value="1"/>
</dbReference>
<dbReference type="InterPro" id="IPR012677">
    <property type="entry name" value="Nucleotide-bd_a/b_plait_sf"/>
</dbReference>
<dbReference type="EMBL" id="JAMYWD010000012">
    <property type="protein sequence ID" value="KAJ4953266.1"/>
    <property type="molecule type" value="Genomic_DNA"/>
</dbReference>
<gene>
    <name evidence="1" type="ORF">NE237_030098</name>
</gene>
<name>A0A9Q0JVF7_9MAGN</name>
<evidence type="ECO:0000313" key="1">
    <source>
        <dbReference type="EMBL" id="KAJ4953266.1"/>
    </source>
</evidence>
<dbReference type="SUPFAM" id="SSF54928">
    <property type="entry name" value="RNA-binding domain, RBD"/>
    <property type="match status" value="1"/>
</dbReference>
<keyword evidence="2" id="KW-1185">Reference proteome</keyword>
<dbReference type="GO" id="GO:0003676">
    <property type="term" value="F:nucleic acid binding"/>
    <property type="evidence" value="ECO:0007669"/>
    <property type="project" value="InterPro"/>
</dbReference>
<organism evidence="1 2">
    <name type="scientific">Protea cynaroides</name>
    <dbReference type="NCBI Taxonomy" id="273540"/>
    <lineage>
        <taxon>Eukaryota</taxon>
        <taxon>Viridiplantae</taxon>
        <taxon>Streptophyta</taxon>
        <taxon>Embryophyta</taxon>
        <taxon>Tracheophyta</taxon>
        <taxon>Spermatophyta</taxon>
        <taxon>Magnoliopsida</taxon>
        <taxon>Proteales</taxon>
        <taxon>Proteaceae</taxon>
        <taxon>Protea</taxon>
    </lineage>
</organism>
<sequence>MGNSAAIAAAFGGGLPPGISGTNDRCTVLASNLNPDKTDEDKLFNLFSIFGNIVRIKFLRNKPDHALIQMGDGFLIQMGDGFQAELAVHFLKIRYFLAILELHA</sequence>
<accession>A0A9Q0JVF7</accession>
<proteinExistence type="predicted"/>
<dbReference type="InterPro" id="IPR035979">
    <property type="entry name" value="RBD_domain_sf"/>
</dbReference>
<protein>
    <recommendedName>
        <fullName evidence="3">RRM domain-containing protein</fullName>
    </recommendedName>
</protein>
<evidence type="ECO:0008006" key="3">
    <source>
        <dbReference type="Google" id="ProtNLM"/>
    </source>
</evidence>
<dbReference type="OrthoDB" id="296632at2759"/>
<dbReference type="Gene3D" id="3.30.70.330">
    <property type="match status" value="1"/>
</dbReference>
<dbReference type="PANTHER" id="PTHR15592">
    <property type="entry name" value="MATRIN 3/NUCLEAR PROTEIN 220-RELATED"/>
    <property type="match status" value="1"/>
</dbReference>
<reference evidence="1" key="1">
    <citation type="journal article" date="2023" name="Plant J.">
        <title>The genome of the king protea, Protea cynaroides.</title>
        <authorList>
            <person name="Chang J."/>
            <person name="Duong T.A."/>
            <person name="Schoeman C."/>
            <person name="Ma X."/>
            <person name="Roodt D."/>
            <person name="Barker N."/>
            <person name="Li Z."/>
            <person name="Van de Peer Y."/>
            <person name="Mizrachi E."/>
        </authorList>
    </citation>
    <scope>NUCLEOTIDE SEQUENCE</scope>
    <source>
        <tissue evidence="1">Young leaves</tissue>
    </source>
</reference>
<dbReference type="Proteomes" id="UP001141806">
    <property type="component" value="Unassembled WGS sequence"/>
</dbReference>
<comment type="caution">
    <text evidence="1">The sequence shown here is derived from an EMBL/GenBank/DDBJ whole genome shotgun (WGS) entry which is preliminary data.</text>
</comment>